<name>A0A0R3JZ39_CALMK</name>
<gene>
    <name evidence="8" type="ORF">ABG79_02444</name>
</gene>
<evidence type="ECO:0000256" key="2">
    <source>
        <dbReference type="ARBA" id="ARBA00022475"/>
    </source>
</evidence>
<sequence>MTVIIAFLLSYMLFDLILKNMLKSGLMAVLIAILVNTLFNFNLSSRIEKRKRNILRDLPYILDLITVSVEAGLSFDGAIARVIENIKGDLSDEFAKTLKEIRMGIQRKVALKNLSDRCDVREISMLVTSLIQADELGVSLGKVLRIESANLREQRKQIAREKALKAPIKMLFPLIFFIFPTIFTIILGPAVIKIYNFFVK</sequence>
<organism evidence="8 9">
    <name type="scientific">Caloramator mitchellensis</name>
    <dbReference type="NCBI Taxonomy" id="908809"/>
    <lineage>
        <taxon>Bacteria</taxon>
        <taxon>Bacillati</taxon>
        <taxon>Bacillota</taxon>
        <taxon>Clostridia</taxon>
        <taxon>Eubacteriales</taxon>
        <taxon>Clostridiaceae</taxon>
        <taxon>Caloramator</taxon>
    </lineage>
</organism>
<evidence type="ECO:0000256" key="1">
    <source>
        <dbReference type="ARBA" id="ARBA00004651"/>
    </source>
</evidence>
<dbReference type="Pfam" id="PF00482">
    <property type="entry name" value="T2SSF"/>
    <property type="match status" value="1"/>
</dbReference>
<keyword evidence="3 6" id="KW-0812">Transmembrane</keyword>
<dbReference type="STRING" id="908809.ABG79_02444"/>
<evidence type="ECO:0000256" key="3">
    <source>
        <dbReference type="ARBA" id="ARBA00022692"/>
    </source>
</evidence>
<comment type="subcellular location">
    <subcellularLocation>
        <location evidence="1">Cell membrane</location>
        <topology evidence="1">Multi-pass membrane protein</topology>
    </subcellularLocation>
</comment>
<keyword evidence="9" id="KW-1185">Reference proteome</keyword>
<evidence type="ECO:0000256" key="5">
    <source>
        <dbReference type="ARBA" id="ARBA00023136"/>
    </source>
</evidence>
<keyword evidence="2" id="KW-1003">Cell membrane</keyword>
<keyword evidence="4 6" id="KW-1133">Transmembrane helix</keyword>
<accession>A0A0R3JZ39</accession>
<proteinExistence type="predicted"/>
<feature type="transmembrane region" description="Helical" evidence="6">
    <location>
        <begin position="170"/>
        <end position="192"/>
    </location>
</feature>
<reference evidence="8 9" key="1">
    <citation type="submission" date="2015-09" db="EMBL/GenBank/DDBJ databases">
        <title>Draft genome sequence of a Caloramator mitchellensis, a moderate thermophile from the Great Artesian Basin of Australia.</title>
        <authorList>
            <person name="Patel B.K."/>
        </authorList>
    </citation>
    <scope>NUCLEOTIDE SEQUENCE [LARGE SCALE GENOMIC DNA]</scope>
    <source>
        <strain evidence="8 9">VF08</strain>
    </source>
</reference>
<evidence type="ECO:0000256" key="6">
    <source>
        <dbReference type="SAM" id="Phobius"/>
    </source>
</evidence>
<dbReference type="PANTHER" id="PTHR35007">
    <property type="entry name" value="INTEGRAL MEMBRANE PROTEIN-RELATED"/>
    <property type="match status" value="1"/>
</dbReference>
<feature type="transmembrane region" description="Helical" evidence="6">
    <location>
        <begin position="25"/>
        <end position="43"/>
    </location>
</feature>
<dbReference type="InterPro" id="IPR018076">
    <property type="entry name" value="T2SS_GspF_dom"/>
</dbReference>
<evidence type="ECO:0000256" key="4">
    <source>
        <dbReference type="ARBA" id="ARBA00022989"/>
    </source>
</evidence>
<feature type="domain" description="Type II secretion system protein GspF" evidence="7">
    <location>
        <begin position="62"/>
        <end position="187"/>
    </location>
</feature>
<dbReference type="AlphaFoldDB" id="A0A0R3JZ39"/>
<evidence type="ECO:0000259" key="7">
    <source>
        <dbReference type="Pfam" id="PF00482"/>
    </source>
</evidence>
<dbReference type="PANTHER" id="PTHR35007:SF2">
    <property type="entry name" value="PILUS ASSEMBLE PROTEIN"/>
    <property type="match status" value="1"/>
</dbReference>
<dbReference type="Proteomes" id="UP000052015">
    <property type="component" value="Unassembled WGS sequence"/>
</dbReference>
<evidence type="ECO:0000313" key="8">
    <source>
        <dbReference type="EMBL" id="KRQ85778.1"/>
    </source>
</evidence>
<comment type="caution">
    <text evidence="8">The sequence shown here is derived from an EMBL/GenBank/DDBJ whole genome shotgun (WGS) entry which is preliminary data.</text>
</comment>
<dbReference type="EMBL" id="LKHP01000034">
    <property type="protein sequence ID" value="KRQ85778.1"/>
    <property type="molecule type" value="Genomic_DNA"/>
</dbReference>
<evidence type="ECO:0000313" key="9">
    <source>
        <dbReference type="Proteomes" id="UP000052015"/>
    </source>
</evidence>
<dbReference type="GO" id="GO:0005886">
    <property type="term" value="C:plasma membrane"/>
    <property type="evidence" value="ECO:0007669"/>
    <property type="project" value="UniProtKB-SubCell"/>
</dbReference>
<protein>
    <submittedName>
        <fullName evidence="8">Bacterial type II secretion system protein F domain protein</fullName>
    </submittedName>
</protein>
<dbReference type="PATRIC" id="fig|908809.3.peg.2436"/>
<keyword evidence="5 6" id="KW-0472">Membrane</keyword>